<dbReference type="AlphaFoldDB" id="A0A078SU03"/>
<accession>A0A078SU03</accession>
<dbReference type="Proteomes" id="UP000028013">
    <property type="component" value="Unassembled WGS sequence"/>
</dbReference>
<sequence length="39" mass="4563">MAFRMVRCGVWGAGMWHFKWNTVEGKKKRRSNAPPFPVV</sequence>
<proteinExistence type="predicted"/>
<comment type="caution">
    <text evidence="1">The sequence shown here is derived from an EMBL/GenBank/DDBJ whole genome shotgun (WGS) entry which is preliminary data.</text>
</comment>
<protein>
    <submittedName>
        <fullName evidence="1">Uncharacterized protein</fullName>
    </submittedName>
</protein>
<organism evidence="1 2">
    <name type="scientific">Bacteroides uniformis str. 3978 T3 ii</name>
    <dbReference type="NCBI Taxonomy" id="1339349"/>
    <lineage>
        <taxon>Bacteria</taxon>
        <taxon>Pseudomonadati</taxon>
        <taxon>Bacteroidota</taxon>
        <taxon>Bacteroidia</taxon>
        <taxon>Bacteroidales</taxon>
        <taxon>Bacteroidaceae</taxon>
        <taxon>Bacteroides</taxon>
    </lineage>
</organism>
<reference evidence="1 2" key="1">
    <citation type="submission" date="2014-04" db="EMBL/GenBank/DDBJ databases">
        <authorList>
            <person name="Sears C."/>
            <person name="Carroll K."/>
            <person name="Sack B.R."/>
            <person name="Qadri F."/>
            <person name="Myers L.L."/>
            <person name="Chung G.-T."/>
            <person name="Escheverria P."/>
            <person name="Fraser C.M."/>
            <person name="Sadzewicz L."/>
            <person name="Shefchek K.A."/>
            <person name="Tallon L."/>
            <person name="Das S.P."/>
            <person name="Daugherty S."/>
            <person name="Mongodin E.F."/>
        </authorList>
    </citation>
    <scope>NUCLEOTIDE SEQUENCE [LARGE SCALE GENOMIC DNA]</scope>
    <source>
        <strain evidence="1 2">3978 T3 ii</strain>
    </source>
</reference>
<dbReference type="EMBL" id="JNHN01000001">
    <property type="protein sequence ID" value="KDS65208.1"/>
    <property type="molecule type" value="Genomic_DNA"/>
</dbReference>
<gene>
    <name evidence="1" type="ORF">M094_3135</name>
</gene>
<evidence type="ECO:0000313" key="2">
    <source>
        <dbReference type="Proteomes" id="UP000028013"/>
    </source>
</evidence>
<evidence type="ECO:0000313" key="1">
    <source>
        <dbReference type="EMBL" id="KDS65208.1"/>
    </source>
</evidence>
<name>A0A078SU03_BACUN</name>